<dbReference type="RefSeq" id="WP_066668431.1">
    <property type="nucleotide sequence ID" value="NZ_LYVF01000163.1"/>
</dbReference>
<keyword evidence="2" id="KW-1185">Reference proteome</keyword>
<dbReference type="AlphaFoldDB" id="A0A1B7LEE5"/>
<dbReference type="OrthoDB" id="1683573at2"/>
<name>A0A1B7LEE5_9FIRM</name>
<dbReference type="Pfam" id="PF14035">
    <property type="entry name" value="YlzJ"/>
    <property type="match status" value="1"/>
</dbReference>
<proteinExistence type="predicted"/>
<evidence type="ECO:0000313" key="1">
    <source>
        <dbReference type="EMBL" id="OAT81658.1"/>
    </source>
</evidence>
<dbReference type="EMBL" id="LYVF01000163">
    <property type="protein sequence ID" value="OAT81658.1"/>
    <property type="molecule type" value="Genomic_DNA"/>
</dbReference>
<protein>
    <recommendedName>
        <fullName evidence="3">YlzJ-like protein</fullName>
    </recommendedName>
</protein>
<dbReference type="InterPro" id="IPR025619">
    <property type="entry name" value="YlzJ"/>
</dbReference>
<evidence type="ECO:0008006" key="3">
    <source>
        <dbReference type="Google" id="ProtNLM"/>
    </source>
</evidence>
<dbReference type="STRING" id="1838280.A6M21_10635"/>
<evidence type="ECO:0000313" key="2">
    <source>
        <dbReference type="Proteomes" id="UP000078532"/>
    </source>
</evidence>
<reference evidence="1 2" key="1">
    <citation type="submission" date="2016-04" db="EMBL/GenBank/DDBJ databases">
        <authorList>
            <person name="Evans L.H."/>
            <person name="Alamgir A."/>
            <person name="Owens N."/>
            <person name="Weber N.D."/>
            <person name="Virtaneva K."/>
            <person name="Barbian K."/>
            <person name="Babar A."/>
            <person name="Rosenke K."/>
        </authorList>
    </citation>
    <scope>NUCLEOTIDE SEQUENCE [LARGE SCALE GENOMIC DNA]</scope>
    <source>
        <strain evidence="1 2">LMa1</strain>
    </source>
</reference>
<organism evidence="1 2">
    <name type="scientific">Desulfotomaculum copahuensis</name>
    <dbReference type="NCBI Taxonomy" id="1838280"/>
    <lineage>
        <taxon>Bacteria</taxon>
        <taxon>Bacillati</taxon>
        <taxon>Bacillota</taxon>
        <taxon>Clostridia</taxon>
        <taxon>Eubacteriales</taxon>
        <taxon>Desulfotomaculaceae</taxon>
        <taxon>Desulfotomaculum</taxon>
    </lineage>
</organism>
<comment type="caution">
    <text evidence="1">The sequence shown here is derived from an EMBL/GenBank/DDBJ whole genome shotgun (WGS) entry which is preliminary data.</text>
</comment>
<accession>A0A1B7LEE5</accession>
<gene>
    <name evidence="1" type="ORF">A6M21_10635</name>
</gene>
<dbReference type="Proteomes" id="UP000078532">
    <property type="component" value="Unassembled WGS sequence"/>
</dbReference>
<sequence length="79" mass="8703">MILYTPMQLELVLEGLDEMKPLSTREVSIDGVPVLINDTGPGQAKVVRLLSTNPNDYLRPDLFPGAEIKLQCQLLPKGV</sequence>